<evidence type="ECO:0000256" key="1">
    <source>
        <dbReference type="ARBA" id="ARBA00008853"/>
    </source>
</evidence>
<proteinExistence type="inferred from homology"/>
<protein>
    <submittedName>
        <fullName evidence="3">Unannotated protein</fullName>
    </submittedName>
</protein>
<dbReference type="InterPro" id="IPR005511">
    <property type="entry name" value="SMP-30"/>
</dbReference>
<gene>
    <name evidence="3" type="ORF">UFOPK2598_00892</name>
</gene>
<reference evidence="3" key="1">
    <citation type="submission" date="2020-05" db="EMBL/GenBank/DDBJ databases">
        <authorList>
            <person name="Chiriac C."/>
            <person name="Salcher M."/>
            <person name="Ghai R."/>
            <person name="Kavagutti S V."/>
        </authorList>
    </citation>
    <scope>NUCLEOTIDE SEQUENCE</scope>
</reference>
<feature type="domain" description="SMP-30/Gluconolactonase/LRE-like region" evidence="2">
    <location>
        <begin position="17"/>
        <end position="266"/>
    </location>
</feature>
<dbReference type="InterPro" id="IPR013658">
    <property type="entry name" value="SGL"/>
</dbReference>
<dbReference type="Gene3D" id="2.120.10.30">
    <property type="entry name" value="TolB, C-terminal domain"/>
    <property type="match status" value="1"/>
</dbReference>
<evidence type="ECO:0000259" key="2">
    <source>
        <dbReference type="Pfam" id="PF08450"/>
    </source>
</evidence>
<dbReference type="SUPFAM" id="SSF63829">
    <property type="entry name" value="Calcium-dependent phosphotriesterase"/>
    <property type="match status" value="1"/>
</dbReference>
<dbReference type="GO" id="GO:0019853">
    <property type="term" value="P:L-ascorbic acid biosynthetic process"/>
    <property type="evidence" value="ECO:0007669"/>
    <property type="project" value="TreeGrafter"/>
</dbReference>
<dbReference type="InterPro" id="IPR011042">
    <property type="entry name" value="6-blade_b-propeller_TolB-like"/>
</dbReference>
<dbReference type="AlphaFoldDB" id="A0A6J6QD67"/>
<dbReference type="Pfam" id="PF08450">
    <property type="entry name" value="SGL"/>
    <property type="match status" value="1"/>
</dbReference>
<sequence length="296" mass="32736">MSYDINLKLWDERPCHVGEGPVAIGPNNSEVLWVDIYGKLVHRRNLETGKTSSYEMPEEVSFVIPAVDGSEILGTANGPVRRMPDGSIKNLPTRLDADGADAPFQNRWNDAKVAPDGHLFLGNMPYDWAAHPNGCGLYRLDKDGKKLTRVLDGVWLSNGLAWSADGKTMYYIDTMAKSIDTFDYADGELTNRQVRWRITDDSQGLPDGMCIDAEDGIWVAFWNGSCLRRFDKDFNITDVIQMPVPMVTSCAFVGPNFEQMVITSAHDGVANPGADWGKTYICTPKVPGVAPTLFPN</sequence>
<dbReference type="EMBL" id="CAEZXV010000098">
    <property type="protein sequence ID" value="CAB4707145.1"/>
    <property type="molecule type" value="Genomic_DNA"/>
</dbReference>
<dbReference type="PANTHER" id="PTHR10907">
    <property type="entry name" value="REGUCALCIN"/>
    <property type="match status" value="1"/>
</dbReference>
<dbReference type="PRINTS" id="PR01790">
    <property type="entry name" value="SMP30FAMILY"/>
</dbReference>
<dbReference type="GO" id="GO:0004341">
    <property type="term" value="F:gluconolactonase activity"/>
    <property type="evidence" value="ECO:0007669"/>
    <property type="project" value="TreeGrafter"/>
</dbReference>
<organism evidence="3">
    <name type="scientific">freshwater metagenome</name>
    <dbReference type="NCBI Taxonomy" id="449393"/>
    <lineage>
        <taxon>unclassified sequences</taxon>
        <taxon>metagenomes</taxon>
        <taxon>ecological metagenomes</taxon>
    </lineage>
</organism>
<comment type="similarity">
    <text evidence="1">Belongs to the SMP-30/CGR1 family.</text>
</comment>
<name>A0A6J6QD67_9ZZZZ</name>
<dbReference type="PANTHER" id="PTHR10907:SF47">
    <property type="entry name" value="REGUCALCIN"/>
    <property type="match status" value="1"/>
</dbReference>
<dbReference type="GO" id="GO:0005509">
    <property type="term" value="F:calcium ion binding"/>
    <property type="evidence" value="ECO:0007669"/>
    <property type="project" value="TreeGrafter"/>
</dbReference>
<accession>A0A6J6QD67</accession>
<evidence type="ECO:0000313" key="3">
    <source>
        <dbReference type="EMBL" id="CAB4707145.1"/>
    </source>
</evidence>